<reference evidence="2 3" key="1">
    <citation type="journal article" date="2017" name="Front. Genet.">
        <title>Draft sequencing of the heterozygous diploid genome of Satsuma (Citrus unshiu Marc.) using a hybrid assembly approach.</title>
        <authorList>
            <person name="Shimizu T."/>
            <person name="Tanizawa Y."/>
            <person name="Mochizuki T."/>
            <person name="Nagasaki H."/>
            <person name="Yoshioka T."/>
            <person name="Toyoda A."/>
            <person name="Fujiyama A."/>
            <person name="Kaminuma E."/>
            <person name="Nakamura Y."/>
        </authorList>
    </citation>
    <scope>NUCLEOTIDE SEQUENCE [LARGE SCALE GENOMIC DNA]</scope>
    <source>
        <strain evidence="3">cv. Miyagawa wase</strain>
    </source>
</reference>
<comment type="caution">
    <text evidence="2">The sequence shown here is derived from an EMBL/GenBank/DDBJ whole genome shotgun (WGS) entry which is preliminary data.</text>
</comment>
<evidence type="ECO:0000313" key="2">
    <source>
        <dbReference type="EMBL" id="GAY49891.1"/>
    </source>
</evidence>
<feature type="compositionally biased region" description="Basic and acidic residues" evidence="1">
    <location>
        <begin position="39"/>
        <end position="54"/>
    </location>
</feature>
<feature type="region of interest" description="Disordered" evidence="1">
    <location>
        <begin position="23"/>
        <end position="54"/>
    </location>
</feature>
<dbReference type="Gene3D" id="2.60.60.20">
    <property type="entry name" value="PLAT/LH2 domain"/>
    <property type="match status" value="1"/>
</dbReference>
<protein>
    <submittedName>
        <fullName evidence="2">Uncharacterized protein</fullName>
    </submittedName>
</protein>
<dbReference type="Proteomes" id="UP000236630">
    <property type="component" value="Unassembled WGS sequence"/>
</dbReference>
<dbReference type="InterPro" id="IPR036392">
    <property type="entry name" value="PLAT/LH2_dom_sf"/>
</dbReference>
<sequence length="122" mass="14642">MRLLRLTVKSRLQDLTKRIKLTPQEQLSNNKETVTQPRKPKELRTEEARGRNTEKRLCGSVPKDIVLDGFRNCYVNITCCSWVQPKHINKQKRIFFTNKIELLFAIVVRYERKNYNRYEMNN</sequence>
<proteinExistence type="predicted"/>
<evidence type="ECO:0000313" key="3">
    <source>
        <dbReference type="Proteomes" id="UP000236630"/>
    </source>
</evidence>
<keyword evidence="3" id="KW-1185">Reference proteome</keyword>
<feature type="compositionally biased region" description="Polar residues" evidence="1">
    <location>
        <begin position="23"/>
        <end position="36"/>
    </location>
</feature>
<evidence type="ECO:0000256" key="1">
    <source>
        <dbReference type="SAM" id="MobiDB-lite"/>
    </source>
</evidence>
<name>A0A2H5PC32_CITUN</name>
<dbReference type="EMBL" id="BDQV01000057">
    <property type="protein sequence ID" value="GAY49891.1"/>
    <property type="molecule type" value="Genomic_DNA"/>
</dbReference>
<dbReference type="SUPFAM" id="SSF49723">
    <property type="entry name" value="Lipase/lipooxygenase domain (PLAT/LH2 domain)"/>
    <property type="match status" value="1"/>
</dbReference>
<dbReference type="AlphaFoldDB" id="A0A2H5PC32"/>
<accession>A0A2H5PC32</accession>
<organism evidence="2 3">
    <name type="scientific">Citrus unshiu</name>
    <name type="common">Satsuma mandarin</name>
    <name type="synonym">Citrus nobilis var. unshiu</name>
    <dbReference type="NCBI Taxonomy" id="55188"/>
    <lineage>
        <taxon>Eukaryota</taxon>
        <taxon>Viridiplantae</taxon>
        <taxon>Streptophyta</taxon>
        <taxon>Embryophyta</taxon>
        <taxon>Tracheophyta</taxon>
        <taxon>Spermatophyta</taxon>
        <taxon>Magnoliopsida</taxon>
        <taxon>eudicotyledons</taxon>
        <taxon>Gunneridae</taxon>
        <taxon>Pentapetalae</taxon>
        <taxon>rosids</taxon>
        <taxon>malvids</taxon>
        <taxon>Sapindales</taxon>
        <taxon>Rutaceae</taxon>
        <taxon>Aurantioideae</taxon>
        <taxon>Citrus</taxon>
    </lineage>
</organism>
<gene>
    <name evidence="2" type="ORF">CUMW_122510</name>
</gene>